<protein>
    <submittedName>
        <fullName evidence="2">IS5/IS1182 family transposase</fullName>
    </submittedName>
</protein>
<dbReference type="InterPro" id="IPR052909">
    <property type="entry name" value="Transposase_6_like"/>
</dbReference>
<proteinExistence type="predicted"/>
<reference evidence="2 3" key="1">
    <citation type="submission" date="2016-08" db="EMBL/GenBank/DDBJ databases">
        <title>Evolution of the type three secretion system and type three effector repertoires in Xanthomonas.</title>
        <authorList>
            <person name="Merda D."/>
            <person name="Briand M."/>
            <person name="Bosis E."/>
            <person name="Rousseau C."/>
            <person name="Portier P."/>
            <person name="Jacques M.-A."/>
            <person name="Fischer-Le Saux M."/>
        </authorList>
    </citation>
    <scope>NUCLEOTIDE SEQUENCE [LARGE SCALE GENOMIC DNA]</scope>
    <source>
        <strain evidence="2 3">CFBP 4691</strain>
    </source>
</reference>
<organism evidence="2 3">
    <name type="scientific">Xanthomonas theicola</name>
    <dbReference type="NCBI Taxonomy" id="56464"/>
    <lineage>
        <taxon>Bacteria</taxon>
        <taxon>Pseudomonadati</taxon>
        <taxon>Pseudomonadota</taxon>
        <taxon>Gammaproteobacteria</taxon>
        <taxon>Lysobacterales</taxon>
        <taxon>Lysobacteraceae</taxon>
        <taxon>Xanthomonas</taxon>
    </lineage>
</organism>
<dbReference type="EMBL" id="MIGX01000364">
    <property type="protein sequence ID" value="PPT72536.1"/>
    <property type="molecule type" value="Genomic_DNA"/>
</dbReference>
<dbReference type="RefSeq" id="WP_146095515.1">
    <property type="nucleotide sequence ID" value="NZ_MIGX01000364.1"/>
</dbReference>
<dbReference type="Proteomes" id="UP000239898">
    <property type="component" value="Unassembled WGS sequence"/>
</dbReference>
<evidence type="ECO:0000313" key="2">
    <source>
        <dbReference type="EMBL" id="PPT72536.1"/>
    </source>
</evidence>
<feature type="domain" description="Insertion element IS402-like" evidence="1">
    <location>
        <begin position="11"/>
        <end position="93"/>
    </location>
</feature>
<gene>
    <name evidence="2" type="ORF">XthCFBP4691_20730</name>
</gene>
<name>A0A2S6YYR0_9XANT</name>
<dbReference type="PANTHER" id="PTHR46637">
    <property type="entry name" value="TIS1421-TRANSPOSASE PROTEIN A"/>
    <property type="match status" value="1"/>
</dbReference>
<accession>A0A2S6YYR0</accession>
<keyword evidence="3" id="KW-1185">Reference proteome</keyword>
<dbReference type="InterPro" id="IPR025161">
    <property type="entry name" value="IS402-like_dom"/>
</dbReference>
<comment type="caution">
    <text evidence="2">The sequence shown here is derived from an EMBL/GenBank/DDBJ whole genome shotgun (WGS) entry which is preliminary data.</text>
</comment>
<sequence length="98" mass="10889">MAKRVESWVVADDVWERVEPLMPLRLAAHRVSGRKPGAGRPPKPARQVLEAVVHGLRTGGQWKALPKERLASASAIHQRFLEWAAAGFFDALWKGLAE</sequence>
<dbReference type="AlphaFoldDB" id="A0A2S6YYR0"/>
<feature type="non-terminal residue" evidence="2">
    <location>
        <position position="98"/>
    </location>
</feature>
<evidence type="ECO:0000259" key="1">
    <source>
        <dbReference type="Pfam" id="PF13340"/>
    </source>
</evidence>
<dbReference type="PANTHER" id="PTHR46637:SF1">
    <property type="entry name" value="BLL5188 PROTEIN"/>
    <property type="match status" value="1"/>
</dbReference>
<dbReference type="Pfam" id="PF13340">
    <property type="entry name" value="DUF4096"/>
    <property type="match status" value="1"/>
</dbReference>
<evidence type="ECO:0000313" key="3">
    <source>
        <dbReference type="Proteomes" id="UP000239898"/>
    </source>
</evidence>
<dbReference type="OrthoDB" id="1551210at2"/>